<dbReference type="PANTHER" id="PTHR11782:SF83">
    <property type="entry name" value="GUANOSINE-DIPHOSPHATASE"/>
    <property type="match status" value="1"/>
</dbReference>
<dbReference type="GO" id="GO:0016020">
    <property type="term" value="C:membrane"/>
    <property type="evidence" value="ECO:0007669"/>
    <property type="project" value="TreeGrafter"/>
</dbReference>
<keyword evidence="4" id="KW-0067">ATP-binding</keyword>
<dbReference type="GO" id="GO:0009134">
    <property type="term" value="P:nucleoside diphosphate catabolic process"/>
    <property type="evidence" value="ECO:0007669"/>
    <property type="project" value="TreeGrafter"/>
</dbReference>
<feature type="binding site" evidence="4">
    <location>
        <begin position="83"/>
        <end position="87"/>
    </location>
    <ligand>
        <name>ATP</name>
        <dbReference type="ChEBI" id="CHEBI:30616"/>
    </ligand>
</feature>
<organism evidence="5 6">
    <name type="scientific">Porphyra umbilicalis</name>
    <name type="common">Purple laver</name>
    <name type="synonym">Red alga</name>
    <dbReference type="NCBI Taxonomy" id="2786"/>
    <lineage>
        <taxon>Eukaryota</taxon>
        <taxon>Rhodophyta</taxon>
        <taxon>Bangiophyceae</taxon>
        <taxon>Bangiales</taxon>
        <taxon>Bangiaceae</taxon>
        <taxon>Porphyra</taxon>
    </lineage>
</organism>
<evidence type="ECO:0000313" key="6">
    <source>
        <dbReference type="Proteomes" id="UP000218209"/>
    </source>
</evidence>
<dbReference type="EMBL" id="KV918765">
    <property type="protein sequence ID" value="OSX81119.1"/>
    <property type="molecule type" value="Genomic_DNA"/>
</dbReference>
<dbReference type="InterPro" id="IPR000407">
    <property type="entry name" value="GDA1_CD39_NTPase"/>
</dbReference>
<evidence type="ECO:0000256" key="4">
    <source>
        <dbReference type="PIRSR" id="PIRSR600407-2"/>
    </source>
</evidence>
<dbReference type="GO" id="GO:0017110">
    <property type="term" value="F:nucleoside diphosphate phosphatase activity"/>
    <property type="evidence" value="ECO:0007669"/>
    <property type="project" value="TreeGrafter"/>
</dbReference>
<dbReference type="AlphaFoldDB" id="A0A1X6PJS5"/>
<dbReference type="GO" id="GO:0005524">
    <property type="term" value="F:ATP binding"/>
    <property type="evidence" value="ECO:0007669"/>
    <property type="project" value="UniProtKB-KW"/>
</dbReference>
<dbReference type="PANTHER" id="PTHR11782">
    <property type="entry name" value="ADENOSINE/GUANOSINE DIPHOSPHATASE"/>
    <property type="match status" value="1"/>
</dbReference>
<comment type="similarity">
    <text evidence="1">Belongs to the GDA1/CD39 NTPase family.</text>
</comment>
<dbReference type="Pfam" id="PF01150">
    <property type="entry name" value="GDA1_CD39"/>
    <property type="match status" value="1"/>
</dbReference>
<reference evidence="5 6" key="1">
    <citation type="submission" date="2017-03" db="EMBL/GenBank/DDBJ databases">
        <title>WGS assembly of Porphyra umbilicalis.</title>
        <authorList>
            <person name="Brawley S.H."/>
            <person name="Blouin N.A."/>
            <person name="Ficko-Blean E."/>
            <person name="Wheeler G.L."/>
            <person name="Lohr M."/>
            <person name="Goodson H.V."/>
            <person name="Jenkins J.W."/>
            <person name="Blaby-Haas C.E."/>
            <person name="Helliwell K.E."/>
            <person name="Chan C."/>
            <person name="Marriage T."/>
            <person name="Bhattacharya D."/>
            <person name="Klein A.S."/>
            <person name="Badis Y."/>
            <person name="Brodie J."/>
            <person name="Cao Y."/>
            <person name="Collen J."/>
            <person name="Dittami S.M."/>
            <person name="Gachon C.M."/>
            <person name="Green B.R."/>
            <person name="Karpowicz S."/>
            <person name="Kim J.W."/>
            <person name="Kudahl U."/>
            <person name="Lin S."/>
            <person name="Michel G."/>
            <person name="Mittag M."/>
            <person name="Olson B.J."/>
            <person name="Pangilinan J."/>
            <person name="Peng Y."/>
            <person name="Qiu H."/>
            <person name="Shu S."/>
            <person name="Singer J.T."/>
            <person name="Smith A.G."/>
            <person name="Sprecher B.N."/>
            <person name="Wagner V."/>
            <person name="Wang W."/>
            <person name="Wang Z.-Y."/>
            <person name="Yan J."/>
            <person name="Yarish C."/>
            <person name="Zoeuner-Riek S."/>
            <person name="Zhuang Y."/>
            <person name="Zou Y."/>
            <person name="Lindquist E.A."/>
            <person name="Grimwood J."/>
            <person name="Barry K."/>
            <person name="Rokhsar D.S."/>
            <person name="Schmutz J."/>
            <person name="Stiller J.W."/>
            <person name="Grossman A.R."/>
            <person name="Prochnik S.E."/>
        </authorList>
    </citation>
    <scope>NUCLEOTIDE SEQUENCE [LARGE SCALE GENOMIC DNA]</scope>
    <source>
        <strain evidence="5">4086291</strain>
    </source>
</reference>
<feature type="active site" description="Proton acceptor" evidence="3">
    <location>
        <position position="26"/>
    </location>
</feature>
<dbReference type="Gene3D" id="3.30.420.40">
    <property type="match status" value="1"/>
</dbReference>
<evidence type="ECO:0000313" key="5">
    <source>
        <dbReference type="EMBL" id="OSX81119.1"/>
    </source>
</evidence>
<keyword evidence="2" id="KW-0378">Hydrolase</keyword>
<accession>A0A1X6PJS5</accession>
<evidence type="ECO:0000256" key="3">
    <source>
        <dbReference type="PIRSR" id="PIRSR600407-1"/>
    </source>
</evidence>
<gene>
    <name evidence="5" type="ORF">BU14_0025s0003</name>
</gene>
<keyword evidence="4" id="KW-0547">Nucleotide-binding</keyword>
<evidence type="ECO:0000256" key="1">
    <source>
        <dbReference type="ARBA" id="ARBA00009283"/>
    </source>
</evidence>
<dbReference type="Gene3D" id="3.30.420.150">
    <property type="entry name" value="Exopolyphosphatase. Domain 2"/>
    <property type="match status" value="1"/>
</dbReference>
<name>A0A1X6PJS5_PORUM</name>
<dbReference type="OrthoDB" id="3902at2759"/>
<protein>
    <submittedName>
        <fullName evidence="5">Uncharacterized protein</fullName>
    </submittedName>
</protein>
<dbReference type="Proteomes" id="UP000218209">
    <property type="component" value="Unassembled WGS sequence"/>
</dbReference>
<proteinExistence type="inferred from homology"/>
<sequence length="345" mass="34175">MDRAAAALNGSGYAWQGAGVLDGRVEGAYAWLSVNYLLGRLPTATDAGGGGQSGGGGGGSAAVAAAAAGGAAASSFGAMDLGGGSLQVVRTVRGGEDAASVAGAGAGDVVTLPVGGGAASVVAFSYDGWGLGGGSARVLAALDADGTLDEDNPCFPPSELPHRVVVPSRGAGGERLPIVGAGDFRRCVDAAKRLVAPAFAGLPDGDEDGSEYVAFAHLYDRTVGVGLAENATLYEVWELGSRVCRGERTADGYALPESVRNGERSRVCLEVAYVYALLRWGVKVGGGRLIFRQYVDGEMLGWALGGLLVEGAGRGGSVTVGGVPVGGMAGWGGAKAEAAAGLLEG</sequence>
<keyword evidence="6" id="KW-1185">Reference proteome</keyword>
<evidence type="ECO:0000256" key="2">
    <source>
        <dbReference type="ARBA" id="ARBA00022801"/>
    </source>
</evidence>